<dbReference type="EMBL" id="CP097095">
    <property type="protein sequence ID" value="UQF79562.1"/>
    <property type="molecule type" value="Genomic_DNA"/>
</dbReference>
<proteinExistence type="inferred from homology"/>
<evidence type="ECO:0000256" key="6">
    <source>
        <dbReference type="ARBA" id="ARBA00023136"/>
    </source>
</evidence>
<comment type="similarity">
    <text evidence="7">Belongs to the glycosyltransferase 87 family.</text>
</comment>
<comment type="subcellular location">
    <subcellularLocation>
        <location evidence="1">Cell membrane</location>
        <topology evidence="1">Multi-pass membrane protein</topology>
    </subcellularLocation>
</comment>
<feature type="transmembrane region" description="Helical" evidence="8">
    <location>
        <begin position="101"/>
        <end position="120"/>
    </location>
</feature>
<feature type="transmembrane region" description="Helical" evidence="8">
    <location>
        <begin position="271"/>
        <end position="289"/>
    </location>
</feature>
<evidence type="ECO:0000256" key="2">
    <source>
        <dbReference type="ARBA" id="ARBA00022475"/>
    </source>
</evidence>
<sequence length="500" mass="53376">MNLSFADLRAGFYATVRAPIAQILGWLCLLGATYPQMYDKDYKLPQHFDVYVYWYALNNWFSGNSLYDWYALPDYKMYPFTYPPFGAWALSPLTWFDYETAARLMIMAIALQTAVIVALVGRSLGWSWGSAFAIAPWAAILVQQCLEPFTQSVGFAQVNTAMMALVMIDVAAPPSWKGRGVASGLAAAIKLTPAIAVLIFLLRRQWRSAITMVATSLTVTLLSWVISPGESARFFFDAMWDPQRAGDAYYTSNQNLKGFVARALPENTWSIAWAITVALALVAAVWLCLRIQAAATSVVTPHVISDDAAPGPLNAAAPATGAASSAAPATGATASAALAAPAGDAVELAASDAVASADITAPDVVATTPATPVLPENLATLLTAAVIMTLGLLVSPITWSHHWVWGLASVVALIAVALRLKSAPLAAVALVQGALFIMAPHWWFSHGQVNELHWNVVEQLVGSSYTLAAIASGVALAWALPVQATARLGWNSLRRTDAPI</sequence>
<evidence type="ECO:0000256" key="4">
    <source>
        <dbReference type="ARBA" id="ARBA00022692"/>
    </source>
</evidence>
<feature type="transmembrane region" description="Helical" evidence="8">
    <location>
        <begin position="12"/>
        <end position="34"/>
    </location>
</feature>
<evidence type="ECO:0000313" key="10">
    <source>
        <dbReference type="Proteomes" id="UP000830236"/>
    </source>
</evidence>
<evidence type="ECO:0000256" key="7">
    <source>
        <dbReference type="ARBA" id="ARBA00024033"/>
    </source>
</evidence>
<dbReference type="InterPro" id="IPR018584">
    <property type="entry name" value="GT87"/>
</dbReference>
<feature type="transmembrane region" description="Helical" evidence="8">
    <location>
        <begin position="425"/>
        <end position="444"/>
    </location>
</feature>
<gene>
    <name evidence="9" type="ORF">M3I41_08285</name>
</gene>
<name>A0A9E7D4X5_9ACTO</name>
<organism evidence="9 10">
    <name type="scientific">Actinomyces graevenitzii</name>
    <dbReference type="NCBI Taxonomy" id="55565"/>
    <lineage>
        <taxon>Bacteria</taxon>
        <taxon>Bacillati</taxon>
        <taxon>Actinomycetota</taxon>
        <taxon>Actinomycetes</taxon>
        <taxon>Actinomycetales</taxon>
        <taxon>Actinomycetaceae</taxon>
        <taxon>Actinomyces</taxon>
    </lineage>
</organism>
<reference evidence="9" key="1">
    <citation type="submission" date="2022-05" db="EMBL/GenBank/DDBJ databases">
        <title>Using nanopore sequencing to obtain complete genomes from saliva samples.</title>
        <authorList>
            <person name="Baker J.L."/>
        </authorList>
    </citation>
    <scope>NUCLEOTIDE SEQUENCE</scope>
    <source>
        <strain evidence="9">JCVI-JB-Ag32</strain>
    </source>
</reference>
<keyword evidence="2" id="KW-1003">Cell membrane</keyword>
<dbReference type="Pfam" id="PF09594">
    <property type="entry name" value="GT87"/>
    <property type="match status" value="1"/>
</dbReference>
<dbReference type="GO" id="GO:0005886">
    <property type="term" value="C:plasma membrane"/>
    <property type="evidence" value="ECO:0007669"/>
    <property type="project" value="UniProtKB-SubCell"/>
</dbReference>
<feature type="transmembrane region" description="Helical" evidence="8">
    <location>
        <begin position="182"/>
        <end position="202"/>
    </location>
</feature>
<feature type="transmembrane region" description="Helical" evidence="8">
    <location>
        <begin position="464"/>
        <end position="486"/>
    </location>
</feature>
<dbReference type="AlphaFoldDB" id="A0A9E7D4X5"/>
<feature type="transmembrane region" description="Helical" evidence="8">
    <location>
        <begin position="378"/>
        <end position="397"/>
    </location>
</feature>
<dbReference type="Proteomes" id="UP000830236">
    <property type="component" value="Chromosome"/>
</dbReference>
<feature type="transmembrane region" description="Helical" evidence="8">
    <location>
        <begin position="403"/>
        <end position="420"/>
    </location>
</feature>
<evidence type="ECO:0000256" key="3">
    <source>
        <dbReference type="ARBA" id="ARBA00022679"/>
    </source>
</evidence>
<evidence type="ECO:0000256" key="8">
    <source>
        <dbReference type="SAM" id="Phobius"/>
    </source>
</evidence>
<protein>
    <submittedName>
        <fullName evidence="9">DUF2029 domain-containing protein</fullName>
    </submittedName>
</protein>
<keyword evidence="4 8" id="KW-0812">Transmembrane</keyword>
<evidence type="ECO:0000313" key="9">
    <source>
        <dbReference type="EMBL" id="UQF79562.1"/>
    </source>
</evidence>
<dbReference type="KEGG" id="agh:M3I41_08285"/>
<dbReference type="GO" id="GO:0016758">
    <property type="term" value="F:hexosyltransferase activity"/>
    <property type="evidence" value="ECO:0007669"/>
    <property type="project" value="InterPro"/>
</dbReference>
<keyword evidence="5 8" id="KW-1133">Transmembrane helix</keyword>
<keyword evidence="6 8" id="KW-0472">Membrane</keyword>
<feature type="transmembrane region" description="Helical" evidence="8">
    <location>
        <begin position="209"/>
        <end position="226"/>
    </location>
</feature>
<evidence type="ECO:0000256" key="5">
    <source>
        <dbReference type="ARBA" id="ARBA00022989"/>
    </source>
</evidence>
<evidence type="ECO:0000256" key="1">
    <source>
        <dbReference type="ARBA" id="ARBA00004651"/>
    </source>
</evidence>
<accession>A0A9E7D4X5</accession>
<keyword evidence="3" id="KW-0808">Transferase</keyword>